<dbReference type="Ensembl" id="ENSSSCT00060037964.1">
    <property type="protein sequence ID" value="ENSSSCP00060016142.1"/>
    <property type="gene ID" value="ENSSSCG00060028036.1"/>
</dbReference>
<proteinExistence type="inferred from homology"/>
<dbReference type="Proteomes" id="UP000694723">
    <property type="component" value="Unplaced"/>
</dbReference>
<feature type="domain" description="CCDC22 coiled-coil" evidence="5">
    <location>
        <begin position="264"/>
        <end position="727"/>
    </location>
</feature>
<sequence>MTPEMNESRNHPLSRPFPLLAHARARAVESVAHLEERTALRVKKQKTKKQPKKNPQQTLQLPAAIARLKPARAHSHRGDRHPACAELSLSELHFPAVPAQPVTLLELRARSGLSTAAPILLGPGPGPSLGLEHGSTMEEADRILIHSLRQAGTAVPPDVQTLRAFTTELVVEAVVRCLRVINPAVGSGLSPLLPLAMSARFRLAMSLAQACMDLGYPLELGYQNFLYPSEPDLRDLLLFLAERLPTDASEDADQPAGDSAILLRAIGSQIRDQLALPWVPPLLRTPKLQHLQGSAPQKPFHASRLAMPDLSSRAEPQEFQASPLLLPAPTQVPQPAARAASLLEHHAVQLCQQTGRDRPGDEDWVHRASRLPAQEDTRAHRQRLQKHLAEHLRQTWGRLGPPPQARDLGELLQAWGAGTRTGTPKGSRFTHSEKFTFHLEPEAQAAQVSDVPTTSRRPEQDTWAAQEQELESLREQLEGVNRNIEEVEANMKTLGISLVQVETECRQSELSTAEREQALRLKSRAVELLPDGAANLAKLQLVVESSAQRVIHLAGQWEKHRVPLLAEYRHLRKLQDCRELESSRRLAEIQELHQSVRAAAEEARRKEEVYKQLMSELVTLPRDVSRPAYTQRILEIVGNIRKQKEEITKILSDTKELQKEINSLSGKLDRTFAVTDELVFKDAKKDDAVRKAYKYLAALHENCSQLIQTIEDTGTIMREVRDLEEQVRLGAWCGTGVGLTKAGQGTAPWFIPRGCGTRHSLQLESQPCLLVAACVTDDSPAASSDPSPSAPRVLLLASQGHGQRLQFKKVVGGSSCHGSAVNESD</sequence>
<feature type="coiled-coil region" evidence="3">
    <location>
        <begin position="463"/>
        <end position="504"/>
    </location>
</feature>
<evidence type="ECO:0000256" key="4">
    <source>
        <dbReference type="SAM" id="MobiDB-lite"/>
    </source>
</evidence>
<dbReference type="InterPro" id="IPR048348">
    <property type="entry name" value="CCDC22_CC"/>
</dbReference>
<gene>
    <name evidence="7" type="primary">CCDC22</name>
</gene>
<comment type="similarity">
    <text evidence="1">Belongs to the CCDC22 family.</text>
</comment>
<keyword evidence="3" id="KW-0175">Coiled coil</keyword>
<accession>A0A8D1UY53</accession>
<dbReference type="AlphaFoldDB" id="A0A8D1UY53"/>
<evidence type="ECO:0000256" key="2">
    <source>
        <dbReference type="ARBA" id="ARBA00016694"/>
    </source>
</evidence>
<evidence type="ECO:0000259" key="5">
    <source>
        <dbReference type="Pfam" id="PF05667"/>
    </source>
</evidence>
<feature type="coiled-coil region" evidence="3">
    <location>
        <begin position="586"/>
        <end position="616"/>
    </location>
</feature>
<dbReference type="InterPro" id="IPR048349">
    <property type="entry name" value="CCDC22_N"/>
</dbReference>
<dbReference type="PANTHER" id="PTHR15668">
    <property type="entry name" value="JM1 PROTEIN"/>
    <property type="match status" value="1"/>
</dbReference>
<protein>
    <recommendedName>
        <fullName evidence="2">Coiled-coil domain-containing protein 22</fullName>
    </recommendedName>
</protein>
<dbReference type="PANTHER" id="PTHR15668:SF4">
    <property type="entry name" value="COILED-COIL DOMAIN-CONTAINING PROTEIN 22"/>
    <property type="match status" value="1"/>
</dbReference>
<feature type="compositionally biased region" description="Basic residues" evidence="4">
    <location>
        <begin position="40"/>
        <end position="52"/>
    </location>
</feature>
<organism evidence="7 8">
    <name type="scientific">Sus scrofa</name>
    <name type="common">Pig</name>
    <dbReference type="NCBI Taxonomy" id="9823"/>
    <lineage>
        <taxon>Eukaryota</taxon>
        <taxon>Metazoa</taxon>
        <taxon>Chordata</taxon>
        <taxon>Craniata</taxon>
        <taxon>Vertebrata</taxon>
        <taxon>Euteleostomi</taxon>
        <taxon>Mammalia</taxon>
        <taxon>Eutheria</taxon>
        <taxon>Laurasiatheria</taxon>
        <taxon>Artiodactyla</taxon>
        <taxon>Suina</taxon>
        <taxon>Suidae</taxon>
        <taxon>Sus</taxon>
    </lineage>
</organism>
<feature type="domain" description="CCDC22 N-terminal" evidence="6">
    <location>
        <begin position="137"/>
        <end position="245"/>
    </location>
</feature>
<reference evidence="7" key="1">
    <citation type="submission" date="2025-08" db="UniProtKB">
        <authorList>
            <consortium name="Ensembl"/>
        </authorList>
    </citation>
    <scope>IDENTIFICATION</scope>
</reference>
<dbReference type="Pfam" id="PF05667">
    <property type="entry name" value="CCDC22_CC"/>
    <property type="match status" value="1"/>
</dbReference>
<dbReference type="InterPro" id="IPR008530">
    <property type="entry name" value="CCDC22"/>
</dbReference>
<name>A0A8D1UY53_PIG</name>
<evidence type="ECO:0000256" key="3">
    <source>
        <dbReference type="SAM" id="Coils"/>
    </source>
</evidence>
<feature type="compositionally biased region" description="Low complexity" evidence="4">
    <location>
        <begin position="53"/>
        <end position="62"/>
    </location>
</feature>
<dbReference type="Pfam" id="PF21674">
    <property type="entry name" value="CCDC22_N"/>
    <property type="match status" value="1"/>
</dbReference>
<evidence type="ECO:0000313" key="8">
    <source>
        <dbReference type="Proteomes" id="UP000694723"/>
    </source>
</evidence>
<evidence type="ECO:0000256" key="1">
    <source>
        <dbReference type="ARBA" id="ARBA00006438"/>
    </source>
</evidence>
<evidence type="ECO:0000259" key="6">
    <source>
        <dbReference type="Pfam" id="PF21674"/>
    </source>
</evidence>
<evidence type="ECO:0000313" key="7">
    <source>
        <dbReference type="Ensembl" id="ENSSSCP00060016142.1"/>
    </source>
</evidence>
<feature type="region of interest" description="Disordered" evidence="4">
    <location>
        <begin position="39"/>
        <end position="62"/>
    </location>
</feature>